<dbReference type="SUPFAM" id="SSF56784">
    <property type="entry name" value="HAD-like"/>
    <property type="match status" value="1"/>
</dbReference>
<dbReference type="Gene3D" id="3.40.50.1000">
    <property type="entry name" value="HAD superfamily/HAD-like"/>
    <property type="match status" value="1"/>
</dbReference>
<evidence type="ECO:0000313" key="1">
    <source>
        <dbReference type="EMBL" id="GIO26947.1"/>
    </source>
</evidence>
<name>A0A919X9P0_9BACI</name>
<dbReference type="AlphaFoldDB" id="A0A919X9P0"/>
<dbReference type="CDD" id="cd07516">
    <property type="entry name" value="HAD_Pase"/>
    <property type="match status" value="1"/>
</dbReference>
<dbReference type="EMBL" id="BORP01000002">
    <property type="protein sequence ID" value="GIO26947.1"/>
    <property type="molecule type" value="Genomic_DNA"/>
</dbReference>
<comment type="caution">
    <text evidence="1">The sequence shown here is derived from an EMBL/GenBank/DDBJ whole genome shotgun (WGS) entry which is preliminary data.</text>
</comment>
<dbReference type="Proteomes" id="UP000676917">
    <property type="component" value="Unassembled WGS sequence"/>
</dbReference>
<protein>
    <submittedName>
        <fullName evidence="1">Haloacid dehalogenase</fullName>
    </submittedName>
</protein>
<accession>A0A919X9P0</accession>
<dbReference type="RefSeq" id="WP_212920439.1">
    <property type="nucleotide sequence ID" value="NZ_BORP01000002.1"/>
</dbReference>
<gene>
    <name evidence="1" type="ORF">J43TS3_15580</name>
</gene>
<dbReference type="PANTHER" id="PTHR10000:SF8">
    <property type="entry name" value="HAD SUPERFAMILY HYDROLASE-LIKE, TYPE 3"/>
    <property type="match status" value="1"/>
</dbReference>
<organism evidence="1 2">
    <name type="scientific">Ornithinibacillus bavariensis</name>
    <dbReference type="NCBI Taxonomy" id="545502"/>
    <lineage>
        <taxon>Bacteria</taxon>
        <taxon>Bacillati</taxon>
        <taxon>Bacillota</taxon>
        <taxon>Bacilli</taxon>
        <taxon>Bacillales</taxon>
        <taxon>Bacillaceae</taxon>
        <taxon>Ornithinibacillus</taxon>
    </lineage>
</organism>
<evidence type="ECO:0000313" key="2">
    <source>
        <dbReference type="Proteomes" id="UP000676917"/>
    </source>
</evidence>
<dbReference type="PANTHER" id="PTHR10000">
    <property type="entry name" value="PHOSPHOSERINE PHOSPHATASE"/>
    <property type="match status" value="1"/>
</dbReference>
<dbReference type="SFLD" id="SFLDS00003">
    <property type="entry name" value="Haloacid_Dehalogenase"/>
    <property type="match status" value="1"/>
</dbReference>
<sequence length="284" mass="32193">MYKLLALDMDGTLLNGKKVITEEVSTQLKKLNENQIDVTLATGRFPASVWLHAKKLELKCPLVALNGSVILDAKSGEALRTTSIEKDVLYKIATFFEKENVYFHFYGYNILVVEEINEMNQRWALGNVVMNSNYELLSKNYEDQLKHFSLNKVGKLSEFVENDNLPIFKVTVINDDVEVVDRLYNEVKEWPELNITRTGKRRFDINAAGVSKKSALIDVCQDRNIRREEVVAVGDYDNDIEMIQWAGLGVAMGNGNNAVKDIADTITLSNEEDGVAEVVKKYFK</sequence>
<reference evidence="1" key="1">
    <citation type="submission" date="2021-03" db="EMBL/GenBank/DDBJ databases">
        <title>Antimicrobial resistance genes in bacteria isolated from Japanese honey, and their potential for conferring macrolide and lincosamide resistance in the American foulbrood pathogen Paenibacillus larvae.</title>
        <authorList>
            <person name="Okamoto M."/>
            <person name="Kumagai M."/>
            <person name="Kanamori H."/>
            <person name="Takamatsu D."/>
        </authorList>
    </citation>
    <scope>NUCLEOTIDE SEQUENCE</scope>
    <source>
        <strain evidence="1">J43TS3</strain>
    </source>
</reference>
<proteinExistence type="predicted"/>
<dbReference type="Gene3D" id="3.30.1240.10">
    <property type="match status" value="1"/>
</dbReference>
<dbReference type="InterPro" id="IPR000150">
    <property type="entry name" value="Cof"/>
</dbReference>
<dbReference type="SFLD" id="SFLDG01140">
    <property type="entry name" value="C2.B:_Phosphomannomutase_and_P"/>
    <property type="match status" value="1"/>
</dbReference>
<dbReference type="InterPro" id="IPR036412">
    <property type="entry name" value="HAD-like_sf"/>
</dbReference>
<dbReference type="GO" id="GO:0000287">
    <property type="term" value="F:magnesium ion binding"/>
    <property type="evidence" value="ECO:0007669"/>
    <property type="project" value="TreeGrafter"/>
</dbReference>
<dbReference type="InterPro" id="IPR023214">
    <property type="entry name" value="HAD_sf"/>
</dbReference>
<dbReference type="NCBIfam" id="TIGR01484">
    <property type="entry name" value="HAD-SF-IIB"/>
    <property type="match status" value="1"/>
</dbReference>
<dbReference type="PROSITE" id="PS01228">
    <property type="entry name" value="COF_1"/>
    <property type="match status" value="1"/>
</dbReference>
<dbReference type="GO" id="GO:0016791">
    <property type="term" value="F:phosphatase activity"/>
    <property type="evidence" value="ECO:0007669"/>
    <property type="project" value="UniProtKB-ARBA"/>
</dbReference>
<dbReference type="InterPro" id="IPR006379">
    <property type="entry name" value="HAD-SF_hydro_IIB"/>
</dbReference>
<dbReference type="Pfam" id="PF08282">
    <property type="entry name" value="Hydrolase_3"/>
    <property type="match status" value="1"/>
</dbReference>
<dbReference type="NCBIfam" id="TIGR00099">
    <property type="entry name" value="Cof-subfamily"/>
    <property type="match status" value="1"/>
</dbReference>
<dbReference type="GO" id="GO:0005829">
    <property type="term" value="C:cytosol"/>
    <property type="evidence" value="ECO:0007669"/>
    <property type="project" value="TreeGrafter"/>
</dbReference>
<keyword evidence="2" id="KW-1185">Reference proteome</keyword>